<evidence type="ECO:0000313" key="1">
    <source>
        <dbReference type="EMBL" id="KKN53843.1"/>
    </source>
</evidence>
<name>A0A0F9UJU1_9ZZZZ</name>
<dbReference type="EMBL" id="LAZR01000954">
    <property type="protein sequence ID" value="KKN53843.1"/>
    <property type="molecule type" value="Genomic_DNA"/>
</dbReference>
<accession>A0A0F9UJU1</accession>
<proteinExistence type="predicted"/>
<dbReference type="AlphaFoldDB" id="A0A0F9UJU1"/>
<organism evidence="1">
    <name type="scientific">marine sediment metagenome</name>
    <dbReference type="NCBI Taxonomy" id="412755"/>
    <lineage>
        <taxon>unclassified sequences</taxon>
        <taxon>metagenomes</taxon>
        <taxon>ecological metagenomes</taxon>
    </lineage>
</organism>
<gene>
    <name evidence="1" type="ORF">LCGC14_0598020</name>
</gene>
<reference evidence="1" key="1">
    <citation type="journal article" date="2015" name="Nature">
        <title>Complex archaea that bridge the gap between prokaryotes and eukaryotes.</title>
        <authorList>
            <person name="Spang A."/>
            <person name="Saw J.H."/>
            <person name="Jorgensen S.L."/>
            <person name="Zaremba-Niedzwiedzka K."/>
            <person name="Martijn J."/>
            <person name="Lind A.E."/>
            <person name="van Eijk R."/>
            <person name="Schleper C."/>
            <person name="Guy L."/>
            <person name="Ettema T.J."/>
        </authorList>
    </citation>
    <scope>NUCLEOTIDE SEQUENCE</scope>
</reference>
<sequence>MFNVREYHKEYQQTERGKYAHRKARNKYNQTLKGTLCNRFHRIKQRCVDPRHPRYKDYGGRGIKCKFETLDDFRNYVINVLQIDPRGLEVDRIDNNGHYEKGNIRFVTTKINANNRRNNGAMAR</sequence>
<comment type="caution">
    <text evidence="1">The sequence shown here is derived from an EMBL/GenBank/DDBJ whole genome shotgun (WGS) entry which is preliminary data.</text>
</comment>
<protein>
    <submittedName>
        <fullName evidence="1">Uncharacterized protein</fullName>
    </submittedName>
</protein>